<organism evidence="1 2">
    <name type="scientific">Salmonella agona (strain SL483)</name>
    <dbReference type="NCBI Taxonomy" id="454166"/>
    <lineage>
        <taxon>Bacteria</taxon>
        <taxon>Pseudomonadati</taxon>
        <taxon>Pseudomonadota</taxon>
        <taxon>Gammaproteobacteria</taxon>
        <taxon>Enterobacterales</taxon>
        <taxon>Enterobacteriaceae</taxon>
        <taxon>Salmonella</taxon>
    </lineage>
</organism>
<protein>
    <submittedName>
        <fullName evidence="1">Uncharacterized protein</fullName>
    </submittedName>
</protein>
<dbReference type="KEGG" id="sea:SeAg_B3800"/>
<gene>
    <name evidence="1" type="ordered locus">SeAg_B3800</name>
</gene>
<evidence type="ECO:0000313" key="2">
    <source>
        <dbReference type="Proteomes" id="UP000008819"/>
    </source>
</evidence>
<dbReference type="HOGENOM" id="CLU_3257470_0_0_6"/>
<dbReference type="EMBL" id="CP001138">
    <property type="protein sequence ID" value="ACH51395.1"/>
    <property type="molecule type" value="Genomic_DNA"/>
</dbReference>
<sequence length="42" mass="4784">MQIFREVNKLADSLPQIRRDYRSCAFIAVGQEEKQVGCGVRA</sequence>
<proteinExistence type="predicted"/>
<evidence type="ECO:0000313" key="1">
    <source>
        <dbReference type="EMBL" id="ACH51395.1"/>
    </source>
</evidence>
<dbReference type="Proteomes" id="UP000008819">
    <property type="component" value="Chromosome"/>
</dbReference>
<dbReference type="AlphaFoldDB" id="B5F9G0"/>
<reference evidence="1 2" key="1">
    <citation type="journal article" date="2011" name="J. Bacteriol.">
        <title>Comparative genomics of 28 Salmonella enterica isolates: evidence for CRISPR-mediated adaptive sublineage evolution.</title>
        <authorList>
            <person name="Fricke W.F."/>
            <person name="Mammel M.K."/>
            <person name="McDermott P.F."/>
            <person name="Tartera C."/>
            <person name="White D.G."/>
            <person name="Leclerc J.E."/>
            <person name="Ravel J."/>
            <person name="Cebula T.A."/>
        </authorList>
    </citation>
    <scope>NUCLEOTIDE SEQUENCE [LARGE SCALE GENOMIC DNA]</scope>
    <source>
        <strain evidence="1 2">SL483</strain>
    </source>
</reference>
<accession>B5F9G0</accession>
<name>B5F9G0_SALA4</name>